<sequence length="643" mass="74537">MKKHVNRLIRGLRNKKISRTNRLEREVALRELTEAELFDVDYYQQRYGAFSSDLAAFEDYLCKSGFANVNPSEKFDTESYLRRYPDVYHAGTPALLHYHQKGKMEEREIAPAHLRWHPKDNLVAVDNSSWAQQRIAICLHIFYADFVPKFAACLKAFPCNVDVFVAASSEEIMQDAERQFGAIAQVGKLQVVKAPNRGRNFGPLLVEFGRQLLDYDLMCHLHSKKSLYSGREQTQWFDYLNQFLFKDLHVVSCLLRLFSDNPQLGMYYPTSFWMMPAWVNHWTCNKPFVQDFVEQWGLDISDNFVNYPVGGMFWARPKALEQLLSQSFDYEDFPPEPLPNDGSWLHGLERTVGLLAEKNGYQQFFYYPPAGQFTTDKSYIFAGYHKPPESLFREVSNFEVVSFDLFDTLLRRRHTEPDYAKYCLGKYLTEQGLVPSPQAFVSLRNDAEFALRQAAEFKGDVSIDQVYQYMAKQLALDEEQANGLMAMEFDFDLEQILPKDEMVNIANQLAARGRQIWIITDTYYTASQIELMIRKVGLQAPRKMLVSSQTGLRKDTGQIWQWVRDYLQQQGFSHIHVGDNVRADAQLCGDYGLANMHVLHPLDKWQAANQPQVLSTAKKMDEQKILKWGRLISNHGRYPFFGE</sequence>
<organism evidence="1 2">
    <name type="scientific">Lacimicrobium alkaliphilum</name>
    <dbReference type="NCBI Taxonomy" id="1526571"/>
    <lineage>
        <taxon>Bacteria</taxon>
        <taxon>Pseudomonadati</taxon>
        <taxon>Pseudomonadota</taxon>
        <taxon>Gammaproteobacteria</taxon>
        <taxon>Alteromonadales</taxon>
        <taxon>Alteromonadaceae</taxon>
        <taxon>Lacimicrobium</taxon>
    </lineage>
</organism>
<accession>A0ABQ1R434</accession>
<dbReference type="RefSeq" id="WP_099034038.1">
    <property type="nucleotide sequence ID" value="NZ_BMGJ01000003.1"/>
</dbReference>
<dbReference type="InterPro" id="IPR023214">
    <property type="entry name" value="HAD_sf"/>
</dbReference>
<evidence type="ECO:0000313" key="1">
    <source>
        <dbReference type="EMBL" id="GGD57476.1"/>
    </source>
</evidence>
<dbReference type="SUPFAM" id="SSF56784">
    <property type="entry name" value="HAD-like"/>
    <property type="match status" value="1"/>
</dbReference>
<dbReference type="EMBL" id="BMGJ01000003">
    <property type="protein sequence ID" value="GGD57476.1"/>
    <property type="molecule type" value="Genomic_DNA"/>
</dbReference>
<dbReference type="Gene3D" id="1.10.150.400">
    <property type="match status" value="1"/>
</dbReference>
<dbReference type="Proteomes" id="UP000614272">
    <property type="component" value="Unassembled WGS sequence"/>
</dbReference>
<reference evidence="2" key="1">
    <citation type="journal article" date="2019" name="Int. J. Syst. Evol. Microbiol.">
        <title>The Global Catalogue of Microorganisms (GCM) 10K type strain sequencing project: providing services to taxonomists for standard genome sequencing and annotation.</title>
        <authorList>
            <consortium name="The Broad Institute Genomics Platform"/>
            <consortium name="The Broad Institute Genome Sequencing Center for Infectious Disease"/>
            <person name="Wu L."/>
            <person name="Ma J."/>
        </authorList>
    </citation>
    <scope>NUCLEOTIDE SEQUENCE [LARGE SCALE GENOMIC DNA]</scope>
    <source>
        <strain evidence="2">CGMCC 1.12923</strain>
    </source>
</reference>
<dbReference type="Gene3D" id="3.40.50.1000">
    <property type="entry name" value="HAD superfamily/HAD-like"/>
    <property type="match status" value="1"/>
</dbReference>
<dbReference type="InterPro" id="IPR007739">
    <property type="entry name" value="RgpF"/>
</dbReference>
<comment type="caution">
    <text evidence="1">The sequence shown here is derived from an EMBL/GenBank/DDBJ whole genome shotgun (WGS) entry which is preliminary data.</text>
</comment>
<keyword evidence="2" id="KW-1185">Reference proteome</keyword>
<proteinExistence type="predicted"/>
<dbReference type="Pfam" id="PF05045">
    <property type="entry name" value="RgpF"/>
    <property type="match status" value="1"/>
</dbReference>
<name>A0ABQ1R434_9ALTE</name>
<dbReference type="InterPro" id="IPR036412">
    <property type="entry name" value="HAD-like_sf"/>
</dbReference>
<evidence type="ECO:0000313" key="2">
    <source>
        <dbReference type="Proteomes" id="UP000614272"/>
    </source>
</evidence>
<gene>
    <name evidence="1" type="ORF">GCM10011357_11110</name>
</gene>
<protein>
    <recommendedName>
        <fullName evidence="3">Glycosyl transferase family 1</fullName>
    </recommendedName>
</protein>
<evidence type="ECO:0008006" key="3">
    <source>
        <dbReference type="Google" id="ProtNLM"/>
    </source>
</evidence>